<gene>
    <name evidence="1" type="ORF">DERYTH_LOCUS20425</name>
</gene>
<evidence type="ECO:0000313" key="1">
    <source>
        <dbReference type="EMBL" id="CAG8786055.1"/>
    </source>
</evidence>
<proteinExistence type="predicted"/>
<feature type="non-terminal residue" evidence="1">
    <location>
        <position position="236"/>
    </location>
</feature>
<name>A0A9N9P2K2_9GLOM</name>
<keyword evidence="2" id="KW-1185">Reference proteome</keyword>
<dbReference type="Proteomes" id="UP000789405">
    <property type="component" value="Unassembled WGS sequence"/>
</dbReference>
<dbReference type="OrthoDB" id="2410764at2759"/>
<dbReference type="AlphaFoldDB" id="A0A9N9P2K2"/>
<reference evidence="1" key="1">
    <citation type="submission" date="2021-06" db="EMBL/GenBank/DDBJ databases">
        <authorList>
            <person name="Kallberg Y."/>
            <person name="Tangrot J."/>
            <person name="Rosling A."/>
        </authorList>
    </citation>
    <scope>NUCLEOTIDE SEQUENCE</scope>
    <source>
        <strain evidence="1">MA453B</strain>
    </source>
</reference>
<protein>
    <submittedName>
        <fullName evidence="1">17873_t:CDS:1</fullName>
    </submittedName>
</protein>
<dbReference type="EMBL" id="CAJVPY010024046">
    <property type="protein sequence ID" value="CAG8786055.1"/>
    <property type="molecule type" value="Genomic_DNA"/>
</dbReference>
<comment type="caution">
    <text evidence="1">The sequence shown here is derived from an EMBL/GenBank/DDBJ whole genome shotgun (WGS) entry which is preliminary data.</text>
</comment>
<accession>A0A9N9P2K2</accession>
<sequence length="236" mass="27185">LTTNPSPSKPKLVEEGNEKWCGIKKKGDDIIQEEIRILLNTPILLQAIRFIKNSSRNSSRPSNLVSTPLSSTISKKYEIRPNAAAQKASYKKIKTARNKITKFESLYNIVSDTSIRSDLAIRIQEQKDIVRTNDKKIEALKRHAANQARIIAKKQNQLEEEGIVKQWEKCGKYFPTLNFVQKHKQSQHSARKSQNSNSATHEFIYSQPYMLIELYVSIQIKENDFEYSLSDSEMLR</sequence>
<organism evidence="1 2">
    <name type="scientific">Dentiscutata erythropus</name>
    <dbReference type="NCBI Taxonomy" id="1348616"/>
    <lineage>
        <taxon>Eukaryota</taxon>
        <taxon>Fungi</taxon>
        <taxon>Fungi incertae sedis</taxon>
        <taxon>Mucoromycota</taxon>
        <taxon>Glomeromycotina</taxon>
        <taxon>Glomeromycetes</taxon>
        <taxon>Diversisporales</taxon>
        <taxon>Gigasporaceae</taxon>
        <taxon>Dentiscutata</taxon>
    </lineage>
</organism>
<evidence type="ECO:0000313" key="2">
    <source>
        <dbReference type="Proteomes" id="UP000789405"/>
    </source>
</evidence>